<dbReference type="PANTHER" id="PTHR43053">
    <property type="entry name" value="GLYCOSIDASE FAMILY 31"/>
    <property type="match status" value="1"/>
</dbReference>
<dbReference type="InterPro" id="IPR002252">
    <property type="entry name" value="Glyco_hydro_36"/>
</dbReference>
<accession>A0A975UBD8</accession>
<organism evidence="3 4">
    <name type="scientific">Vibrio ostreae</name>
    <dbReference type="NCBI Taxonomy" id="2841925"/>
    <lineage>
        <taxon>Bacteria</taxon>
        <taxon>Pseudomonadati</taxon>
        <taxon>Pseudomonadota</taxon>
        <taxon>Gammaproteobacteria</taxon>
        <taxon>Vibrionales</taxon>
        <taxon>Vibrionaceae</taxon>
        <taxon>Vibrio</taxon>
    </lineage>
</organism>
<gene>
    <name evidence="3" type="ORF">KNV97_09705</name>
</gene>
<dbReference type="Pfam" id="PF02065">
    <property type="entry name" value="Melibiase"/>
    <property type="match status" value="1"/>
</dbReference>
<evidence type="ECO:0000313" key="4">
    <source>
        <dbReference type="Proteomes" id="UP000694232"/>
    </source>
</evidence>
<dbReference type="Proteomes" id="UP000694232">
    <property type="component" value="Chromosome 1"/>
</dbReference>
<dbReference type="EMBL" id="CP076643">
    <property type="protein sequence ID" value="QXO18517.1"/>
    <property type="molecule type" value="Genomic_DNA"/>
</dbReference>
<protein>
    <submittedName>
        <fullName evidence="3">Alpha-galactosidase</fullName>
        <ecNumber evidence="3">3.2.1.22</ecNumber>
    </submittedName>
</protein>
<keyword evidence="1 3" id="KW-0378">Hydrolase</keyword>
<proteinExistence type="predicted"/>
<dbReference type="InterPro" id="IPR050985">
    <property type="entry name" value="Alpha-glycosidase_related"/>
</dbReference>
<dbReference type="GO" id="GO:0004557">
    <property type="term" value="F:alpha-galactosidase activity"/>
    <property type="evidence" value="ECO:0007669"/>
    <property type="project" value="UniProtKB-EC"/>
</dbReference>
<dbReference type="AlphaFoldDB" id="A0A975UBD8"/>
<dbReference type="PANTHER" id="PTHR43053:SF3">
    <property type="entry name" value="ALPHA-GALACTOSIDASE C-RELATED"/>
    <property type="match status" value="1"/>
</dbReference>
<dbReference type="RefSeq" id="WP_218562980.1">
    <property type="nucleotide sequence ID" value="NZ_CP076643.1"/>
</dbReference>
<keyword evidence="2 3" id="KW-0326">Glycosidase</keyword>
<sequence>MTLLTLDNLREVEILQPRDTEVSRHYNELSFSYQGPLTQVMAEVFPLCRTLLDIEPGARIYGDGFQMLSQTAGTISAVEEVGRCPDNGQLYHLYAERLPKRFYNYLVIESANGYLLFGFSSCRRFAGYFELSMLNGHYCVTAYLDGEMSPPRYWAFNALESVVMLEAESLAGLFNDYARYLRLHHGCRPHCDANAPQGWCSWPAYATDASEPRIIANADRMTAGLDSLEWVVIDDGYQKYMGDWLSPSTRYPGGIRALTEKLRRRGKRVGIWLAPFIAEADSCLFRAHPEWFVRHYDGTLLKAEDVTYGGWRRTPWYILDCSNPYVRQYLTRVVRTMREEWGIGLFKLDAGYWGALKGKRFRPGITGVEAYRLGLRAIAQGAGDAWLLGCNAPMWPSLGLVDAMRIADDVDRNIDRFSQLARQIFYRSWQHRVLWQIDPDCLTLTSLPGQEVSKAAYHFHRDVLLASGGLLLSGDRLPEAEEFTRHSLEKLIARQRMCQRSAAMSCLSLNHAFLHLTEVSDLHCLFNYGAEARDFTLVADSPVHWYDFWSGERLCKEARKVLPITLPAGIASRAIVTAC</sequence>
<name>A0A975UBD8_9VIBR</name>
<evidence type="ECO:0000313" key="3">
    <source>
        <dbReference type="EMBL" id="QXO18517.1"/>
    </source>
</evidence>
<evidence type="ECO:0000256" key="1">
    <source>
        <dbReference type="ARBA" id="ARBA00022801"/>
    </source>
</evidence>
<evidence type="ECO:0000256" key="2">
    <source>
        <dbReference type="ARBA" id="ARBA00023295"/>
    </source>
</evidence>
<dbReference type="CDD" id="cd14791">
    <property type="entry name" value="GH36"/>
    <property type="match status" value="1"/>
</dbReference>
<keyword evidence="4" id="KW-1185">Reference proteome</keyword>
<dbReference type="GO" id="GO:0016052">
    <property type="term" value="P:carbohydrate catabolic process"/>
    <property type="evidence" value="ECO:0007669"/>
    <property type="project" value="InterPro"/>
</dbReference>
<reference evidence="3" key="1">
    <citation type="submission" date="2021-06" db="EMBL/GenBank/DDBJ databases">
        <title>Vibrio nov. sp., novel gut bacterium isolated from Yellow Sea oyster.</title>
        <authorList>
            <person name="Muhammad N."/>
            <person name="Nguyen T.H."/>
            <person name="Lee Y.-J."/>
            <person name="Ko J."/>
            <person name="Kim S.-G."/>
        </authorList>
    </citation>
    <scope>NUCLEOTIDE SEQUENCE</scope>
    <source>
        <strain evidence="3">OG9-811</strain>
    </source>
</reference>
<dbReference type="KEGG" id="vos:KNV97_09705"/>
<dbReference type="EC" id="3.2.1.22" evidence="3"/>